<comment type="catalytic activity">
    <reaction evidence="1">
        <text>S-ubiquitinyl-[E2 ubiquitin-conjugating enzyme]-L-cysteine + [acceptor protein]-L-lysine = [E2 ubiquitin-conjugating enzyme]-L-cysteine + N(6)-ubiquitinyl-[acceptor protein]-L-lysine.</text>
        <dbReference type="EC" id="2.3.2.27"/>
    </reaction>
</comment>
<dbReference type="Gene3D" id="3.30.40.10">
    <property type="entry name" value="Zinc/RING finger domain, C3HC4 (zinc finger)"/>
    <property type="match status" value="1"/>
</dbReference>
<evidence type="ECO:0000256" key="8">
    <source>
        <dbReference type="PROSITE-ProRule" id="PRU00175"/>
    </source>
</evidence>
<dbReference type="FunFam" id="3.30.40.10:FF:000022">
    <property type="entry name" value="E3 ubiquitin-protein ligase RING1-like"/>
    <property type="match status" value="1"/>
</dbReference>
<evidence type="ECO:0000256" key="4">
    <source>
        <dbReference type="ARBA" id="ARBA00022723"/>
    </source>
</evidence>
<reference evidence="11" key="1">
    <citation type="journal article" date="2013" name="J. Plant Res.">
        <title>Effect of fungi and light on seed germination of three Opuntia species from semiarid lands of central Mexico.</title>
        <authorList>
            <person name="Delgado-Sanchez P."/>
            <person name="Jimenez-Bremont J.F."/>
            <person name="Guerrero-Gonzalez Mde L."/>
            <person name="Flores J."/>
        </authorList>
    </citation>
    <scope>NUCLEOTIDE SEQUENCE</scope>
    <source>
        <tissue evidence="11">Cladode</tissue>
    </source>
</reference>
<evidence type="ECO:0000256" key="9">
    <source>
        <dbReference type="SAM" id="MobiDB-lite"/>
    </source>
</evidence>
<dbReference type="InterPro" id="IPR013083">
    <property type="entry name" value="Znf_RING/FYVE/PHD"/>
</dbReference>
<protein>
    <recommendedName>
        <fullName evidence="2">RING-type E3 ubiquitin transferase</fullName>
        <ecNumber evidence="2">2.3.2.27</ecNumber>
    </recommendedName>
</protein>
<dbReference type="GO" id="GO:0061630">
    <property type="term" value="F:ubiquitin protein ligase activity"/>
    <property type="evidence" value="ECO:0007669"/>
    <property type="project" value="UniProtKB-EC"/>
</dbReference>
<feature type="domain" description="RING-type" evidence="10">
    <location>
        <begin position="378"/>
        <end position="419"/>
    </location>
</feature>
<evidence type="ECO:0000259" key="10">
    <source>
        <dbReference type="PROSITE" id="PS50089"/>
    </source>
</evidence>
<dbReference type="SMART" id="SM00184">
    <property type="entry name" value="RING"/>
    <property type="match status" value="1"/>
</dbReference>
<dbReference type="GO" id="GO:0005737">
    <property type="term" value="C:cytoplasm"/>
    <property type="evidence" value="ECO:0007669"/>
    <property type="project" value="TreeGrafter"/>
</dbReference>
<evidence type="ECO:0000256" key="7">
    <source>
        <dbReference type="ARBA" id="ARBA00022833"/>
    </source>
</evidence>
<sequence>MAELPFLDLYVEDHDGVVEEIVSLDSFPSWSHVYGLESDSLSVHRHLSSTATAAAVVFDGDLSDWIPGSDDRDRKNQVTFVMDLFHQRVEQSDLTGREEFVSETINEPNLVVIEENCEVGANRSLELGLGLAFDTGIGFDGDSDDDCSCGGSAVSDCGDEFVVARRESGNGNSGGLFSIGGVRVIEIDSDSDSDFEEGNGLLGIDLHSDEEDYAADNLDDEDIGVPLCWDSFQLDDHGGSNNDFEWEEVDDRVDEREVLSFAVEPDPDEEGSVSILPISGPEEDGNVGRGRGLGNLEWEVLMDVNNQGRNLELESDPGPYFSDLDDNSYNSEYELMFGPLADGENPLLARPPASKSIVDKLPTVVITREDVLNERALCAVCKDQIEVNEEVKRLPCSHWYHGDCILPWLGIRNTCPVCRYELPTDDPDYENRRTRRAAGLL</sequence>
<dbReference type="InterPro" id="IPR001841">
    <property type="entry name" value="Znf_RING"/>
</dbReference>
<evidence type="ECO:0000256" key="6">
    <source>
        <dbReference type="ARBA" id="ARBA00022786"/>
    </source>
</evidence>
<dbReference type="EC" id="2.3.2.27" evidence="2"/>
<keyword evidence="7" id="KW-0862">Zinc</keyword>
<dbReference type="AlphaFoldDB" id="A0A7C9AXU3"/>
<name>A0A7C9AXU3_OPUST</name>
<dbReference type="Pfam" id="PF13639">
    <property type="entry name" value="zf-RING_2"/>
    <property type="match status" value="1"/>
</dbReference>
<dbReference type="PANTHER" id="PTHR15710:SF108">
    <property type="entry name" value="OS03G0286100 PROTEIN"/>
    <property type="match status" value="1"/>
</dbReference>
<keyword evidence="4" id="KW-0479">Metal-binding</keyword>
<evidence type="ECO:0000256" key="5">
    <source>
        <dbReference type="ARBA" id="ARBA00022771"/>
    </source>
</evidence>
<dbReference type="PROSITE" id="PS50089">
    <property type="entry name" value="ZF_RING_2"/>
    <property type="match status" value="1"/>
</dbReference>
<keyword evidence="6" id="KW-0833">Ubl conjugation pathway</keyword>
<evidence type="ECO:0000313" key="11">
    <source>
        <dbReference type="EMBL" id="MBA4677451.1"/>
    </source>
</evidence>
<keyword evidence="5 8" id="KW-0863">Zinc-finger</keyword>
<reference evidence="11" key="2">
    <citation type="submission" date="2020-07" db="EMBL/GenBank/DDBJ databases">
        <authorList>
            <person name="Vera ALvarez R."/>
            <person name="Arias-Moreno D.M."/>
            <person name="Jimenez-Jacinto V."/>
            <person name="Jimenez-Bremont J.F."/>
            <person name="Swaminathan K."/>
            <person name="Moose S.P."/>
            <person name="Guerrero-Gonzalez M.L."/>
            <person name="Marino-Ramirez L."/>
            <person name="Landsman D."/>
            <person name="Rodriguez-Kessler M."/>
            <person name="Delgado-Sanchez P."/>
        </authorList>
    </citation>
    <scope>NUCLEOTIDE SEQUENCE</scope>
    <source>
        <tissue evidence="11">Cladode</tissue>
    </source>
</reference>
<organism evidence="11">
    <name type="scientific">Opuntia streptacantha</name>
    <name type="common">Prickly pear cactus</name>
    <name type="synonym">Opuntia cardona</name>
    <dbReference type="NCBI Taxonomy" id="393608"/>
    <lineage>
        <taxon>Eukaryota</taxon>
        <taxon>Viridiplantae</taxon>
        <taxon>Streptophyta</taxon>
        <taxon>Embryophyta</taxon>
        <taxon>Tracheophyta</taxon>
        <taxon>Spermatophyta</taxon>
        <taxon>Magnoliopsida</taxon>
        <taxon>eudicotyledons</taxon>
        <taxon>Gunneridae</taxon>
        <taxon>Pentapetalae</taxon>
        <taxon>Caryophyllales</taxon>
        <taxon>Cactineae</taxon>
        <taxon>Cactaceae</taxon>
        <taxon>Opuntioideae</taxon>
        <taxon>Opuntia</taxon>
    </lineage>
</organism>
<accession>A0A7C9AXU3</accession>
<dbReference type="GO" id="GO:0016567">
    <property type="term" value="P:protein ubiquitination"/>
    <property type="evidence" value="ECO:0007669"/>
    <property type="project" value="TreeGrafter"/>
</dbReference>
<feature type="region of interest" description="Disordered" evidence="9">
    <location>
        <begin position="265"/>
        <end position="288"/>
    </location>
</feature>
<evidence type="ECO:0000256" key="2">
    <source>
        <dbReference type="ARBA" id="ARBA00012483"/>
    </source>
</evidence>
<dbReference type="EMBL" id="GISG01275255">
    <property type="protein sequence ID" value="MBA4677451.1"/>
    <property type="molecule type" value="Transcribed_RNA"/>
</dbReference>
<evidence type="ECO:0000256" key="3">
    <source>
        <dbReference type="ARBA" id="ARBA00022679"/>
    </source>
</evidence>
<dbReference type="GO" id="GO:0008270">
    <property type="term" value="F:zinc ion binding"/>
    <property type="evidence" value="ECO:0007669"/>
    <property type="project" value="UniProtKB-KW"/>
</dbReference>
<keyword evidence="3" id="KW-0808">Transferase</keyword>
<evidence type="ECO:0000256" key="1">
    <source>
        <dbReference type="ARBA" id="ARBA00000900"/>
    </source>
</evidence>
<proteinExistence type="predicted"/>
<dbReference type="SUPFAM" id="SSF57850">
    <property type="entry name" value="RING/U-box"/>
    <property type="match status" value="1"/>
</dbReference>
<dbReference type="PANTHER" id="PTHR15710">
    <property type="entry name" value="E3 UBIQUITIN-PROTEIN LIGASE PRAJA"/>
    <property type="match status" value="1"/>
</dbReference>